<dbReference type="Proteomes" id="UP000238949">
    <property type="component" value="Unassembled WGS sequence"/>
</dbReference>
<dbReference type="Pfam" id="PF12833">
    <property type="entry name" value="HTH_18"/>
    <property type="match status" value="1"/>
</dbReference>
<feature type="domain" description="HTH araC/xylS-type" evidence="4">
    <location>
        <begin position="260"/>
        <end position="358"/>
    </location>
</feature>
<dbReference type="InterPro" id="IPR009057">
    <property type="entry name" value="Homeodomain-like_sf"/>
</dbReference>
<evidence type="ECO:0000259" key="4">
    <source>
        <dbReference type="PROSITE" id="PS01124"/>
    </source>
</evidence>
<dbReference type="PANTHER" id="PTHR47894:SF1">
    <property type="entry name" value="HTH-TYPE TRANSCRIPTIONAL REGULATOR VQSM"/>
    <property type="match status" value="1"/>
</dbReference>
<sequence>MAYKDNFGCISCAHKPQDNRVKDYNIAQSHSVIGSWPLVISRAMNAYQIDGQSLLSRVGIDPVQAAQPETRYSLAELNRLWRLVESLTQDEAVGLTVARFVRPTSWQALGFAIWASNTLMAGFERLAVNFRMFADYGKLQVSESDNQVDISLHRSLTVEHWCAAETDAFVGTCMLTARHIFEPGLVPLQVSLSRPQPTDPTPWQRVFKCPVFFNAAHDTISFSEAVMHQPLLTASPELAAQNDALVVDYLARFDRSDLRGQLESLLLNNLPLGTLTLVQAAQRLGLSSRTLQRRLADKGSSFQIVVDALRSRQALLWVETGHLPLSEVGYRLGFSNAGNFTRAFKRWYQQSPKQRRRQALTG</sequence>
<keyword evidence="6" id="KW-1185">Reference proteome</keyword>
<dbReference type="GO" id="GO:0003700">
    <property type="term" value="F:DNA-binding transcription factor activity"/>
    <property type="evidence" value="ECO:0007669"/>
    <property type="project" value="InterPro"/>
</dbReference>
<evidence type="ECO:0000313" key="6">
    <source>
        <dbReference type="Proteomes" id="UP000238949"/>
    </source>
</evidence>
<dbReference type="InterPro" id="IPR018060">
    <property type="entry name" value="HTH_AraC"/>
</dbReference>
<keyword evidence="1" id="KW-0805">Transcription regulation</keyword>
<keyword evidence="3" id="KW-0804">Transcription</keyword>
<dbReference type="Pfam" id="PF12625">
    <property type="entry name" value="Arabinose_bd"/>
    <property type="match status" value="1"/>
</dbReference>
<reference evidence="6" key="1">
    <citation type="journal article" date="2020" name="Int. J. Syst. Evol. Microbiol.">
        <title>Alteromonas alba sp. nov., a marine bacterium isolated from the seawater of the West Pacific Ocean.</title>
        <authorList>
            <person name="Sun C."/>
            <person name="Wu Y.-H."/>
            <person name="Xamxidin M."/>
            <person name="Cheng H."/>
            <person name="Xu X.-W."/>
        </authorList>
    </citation>
    <scope>NUCLEOTIDE SEQUENCE [LARGE SCALE GENOMIC DNA]</scope>
    <source>
        <strain evidence="6">190</strain>
    </source>
</reference>
<accession>A0A2S9VAE0</accession>
<dbReference type="InterPro" id="IPR032687">
    <property type="entry name" value="AraC-type_N"/>
</dbReference>
<dbReference type="SUPFAM" id="SSF46689">
    <property type="entry name" value="Homeodomain-like"/>
    <property type="match status" value="1"/>
</dbReference>
<evidence type="ECO:0000313" key="5">
    <source>
        <dbReference type="EMBL" id="PRO73420.1"/>
    </source>
</evidence>
<protein>
    <recommendedName>
        <fullName evidence="4">HTH araC/xylS-type domain-containing protein</fullName>
    </recommendedName>
</protein>
<dbReference type="EMBL" id="PVNP01000117">
    <property type="protein sequence ID" value="PRO73420.1"/>
    <property type="molecule type" value="Genomic_DNA"/>
</dbReference>
<name>A0A2S9VAE0_9ALTE</name>
<dbReference type="GO" id="GO:0005829">
    <property type="term" value="C:cytosol"/>
    <property type="evidence" value="ECO:0007669"/>
    <property type="project" value="TreeGrafter"/>
</dbReference>
<evidence type="ECO:0000256" key="1">
    <source>
        <dbReference type="ARBA" id="ARBA00023015"/>
    </source>
</evidence>
<dbReference type="Gene3D" id="1.10.10.60">
    <property type="entry name" value="Homeodomain-like"/>
    <property type="match status" value="1"/>
</dbReference>
<dbReference type="GO" id="GO:0000976">
    <property type="term" value="F:transcription cis-regulatory region binding"/>
    <property type="evidence" value="ECO:0007669"/>
    <property type="project" value="TreeGrafter"/>
</dbReference>
<gene>
    <name evidence="5" type="ORF">C6Y40_11460</name>
</gene>
<dbReference type="AlphaFoldDB" id="A0A2S9VAE0"/>
<keyword evidence="2" id="KW-0238">DNA-binding</keyword>
<dbReference type="SMART" id="SM00342">
    <property type="entry name" value="HTH_ARAC"/>
    <property type="match status" value="1"/>
</dbReference>
<evidence type="ECO:0000256" key="2">
    <source>
        <dbReference type="ARBA" id="ARBA00023125"/>
    </source>
</evidence>
<dbReference type="PROSITE" id="PS01124">
    <property type="entry name" value="HTH_ARAC_FAMILY_2"/>
    <property type="match status" value="1"/>
</dbReference>
<comment type="caution">
    <text evidence="5">The sequence shown here is derived from an EMBL/GenBank/DDBJ whole genome shotgun (WGS) entry which is preliminary data.</text>
</comment>
<evidence type="ECO:0000256" key="3">
    <source>
        <dbReference type="ARBA" id="ARBA00023163"/>
    </source>
</evidence>
<dbReference type="PANTHER" id="PTHR47894">
    <property type="entry name" value="HTH-TYPE TRANSCRIPTIONAL REGULATOR GADX"/>
    <property type="match status" value="1"/>
</dbReference>
<proteinExistence type="predicted"/>
<organism evidence="5 6">
    <name type="scientific">Alteromonas alba</name>
    <dbReference type="NCBI Taxonomy" id="2079529"/>
    <lineage>
        <taxon>Bacteria</taxon>
        <taxon>Pseudomonadati</taxon>
        <taxon>Pseudomonadota</taxon>
        <taxon>Gammaproteobacteria</taxon>
        <taxon>Alteromonadales</taxon>
        <taxon>Alteromonadaceae</taxon>
        <taxon>Alteromonas/Salinimonas group</taxon>
        <taxon>Alteromonas</taxon>
    </lineage>
</organism>